<dbReference type="Pfam" id="PF12796">
    <property type="entry name" value="Ank_2"/>
    <property type="match status" value="3"/>
</dbReference>
<evidence type="ECO:0000256" key="2">
    <source>
        <dbReference type="PROSITE-ProRule" id="PRU00023"/>
    </source>
</evidence>
<evidence type="ECO:0000256" key="3">
    <source>
        <dbReference type="SAM" id="MobiDB-lite"/>
    </source>
</evidence>
<dbReference type="InterPro" id="IPR054471">
    <property type="entry name" value="GPIID_WHD"/>
</dbReference>
<feature type="repeat" description="ANK" evidence="2">
    <location>
        <begin position="1134"/>
        <end position="1166"/>
    </location>
</feature>
<dbReference type="SMART" id="SM00248">
    <property type="entry name" value="ANK"/>
    <property type="match status" value="10"/>
</dbReference>
<dbReference type="Pfam" id="PF22939">
    <property type="entry name" value="WHD_GPIID"/>
    <property type="match status" value="1"/>
</dbReference>
<keyword evidence="7" id="KW-1185">Reference proteome</keyword>
<sequence length="1266" mass="139981">MSTPDRESYTVGWICAVQTEYVAAQCFLDERHGKPESVHTNDNNHYTLGRIAGHNVVIAILPSGEYGISSATAVIKDMLHTFPNIRIGLMVGIGGGATTPKHDIRLGDIVVGAPRDGNGGVLQYDFGKMNQTLDQNEGQNQDQGQSFQCTGFLNQPPPILRTALAGLASRHEIDGHELDKAISDVLDRKPKLRKKYRRPDPSCDRLYKSEVIHSSKDEGCLATCGDDQSKLVSRPERSEEEEEGNNPAIHYGLIASANQLMKNAIIRDRLAKENNILCFEMEAAGLMNQFPCLVIRGICDYSDSHKNKEWQGYAAMAAAAYAKDLLCEVVPAKVAAERKITEVPGVLSSIERNVNEMRTNVQDTSDDVKSIARKMKSEKIDRWLSAPDPSTNYHKGLERRHEGSGTWFLKSKQFDEWRTSQKSSLLWLHGIPGCGKTILSSTIIERLESDPACQPLLYFYFDFTDTGKQTLENMLRVLISQLHHKLRDPSVQLESLYSSCADGRQQPTCRSLCETLSRMVEQAKEVWIILDALDECRTRGGSSTEGLLPWMSGILNSKQNIHLLTTSRLENDIKSEIENFTRIGSTEANHTAWPPDHIIPIQSSLISDDINAYIRMRVRQEESGLKRWRSHPEIQSEIEACLIGKANGMFRWAACQLDALKNCLEYRSLQKTLQSLPATLDETYARILRGIPQEHKQSAMRILQFLTYSARPLAIEEAIDAIAVDTEGDEYFNPKYRMPDRDEILCYCSSLVVAVSVEKDWRIGGGTYTELQLAHFSVKEYLTSDRLDNDINRHFQEIVAKGSIATVCLAYLLHLDHDVSTDELRNAYPLAQYCAQYWTDFATFAETKDDRLRIFIRKFFRGSHENPYRNCYSLYRPDDDGRDSFIHPYRSQPAPPLYYASLGGLLDPVKDLLDHGADVNAQAQNGTHCNALQAASAKGHEKITKLLLDHGADVNAQTKVASYYGSALRAASTEGHEGITKLLLDHGADVNAQTKGRGYDSALQAASAEGHAGITELLLNHGADVNARTPDEFELYSGALQAASNHGRERIIELLLNHGADVNAQGGFHGSALQAASVKGYERIVELLLNHGADVNAKGGYNGNALQAASVKGCERIIELLLNHGADVNAKCGFHGSALQAASVKGYERIVELLLNHGAGVNAQGGYYGNALQAASFSDHERIVELLLSHGADINAVGGLYDSALHAASRNGHSGVVNLLVSRGAYDPDNSDDSSESDADAKRRVSPAAEERSNSQSKRQRLEFTE</sequence>
<evidence type="ECO:0000313" key="6">
    <source>
        <dbReference type="EMBL" id="KAK6507970.1"/>
    </source>
</evidence>
<dbReference type="PROSITE" id="PS50297">
    <property type="entry name" value="ANK_REP_REGION"/>
    <property type="match status" value="8"/>
</dbReference>
<feature type="repeat" description="ANK" evidence="2">
    <location>
        <begin position="1101"/>
        <end position="1133"/>
    </location>
</feature>
<evidence type="ECO:0000313" key="7">
    <source>
        <dbReference type="Proteomes" id="UP001370758"/>
    </source>
</evidence>
<feature type="repeat" description="ANK" evidence="2">
    <location>
        <begin position="1167"/>
        <end position="1199"/>
    </location>
</feature>
<dbReference type="Gene3D" id="1.25.40.20">
    <property type="entry name" value="Ankyrin repeat-containing domain"/>
    <property type="match status" value="3"/>
</dbReference>
<dbReference type="AlphaFoldDB" id="A0AAV9WII8"/>
<organism evidence="6 7">
    <name type="scientific">Arthrobotrys musiformis</name>
    <dbReference type="NCBI Taxonomy" id="47236"/>
    <lineage>
        <taxon>Eukaryota</taxon>
        <taxon>Fungi</taxon>
        <taxon>Dikarya</taxon>
        <taxon>Ascomycota</taxon>
        <taxon>Pezizomycotina</taxon>
        <taxon>Orbiliomycetes</taxon>
        <taxon>Orbiliales</taxon>
        <taxon>Orbiliaceae</taxon>
        <taxon>Arthrobotrys</taxon>
    </lineage>
</organism>
<feature type="compositionally biased region" description="Acidic residues" evidence="3">
    <location>
        <begin position="1229"/>
        <end position="1238"/>
    </location>
</feature>
<feature type="repeat" description="ANK" evidence="2">
    <location>
        <begin position="1068"/>
        <end position="1100"/>
    </location>
</feature>
<dbReference type="PROSITE" id="PS50088">
    <property type="entry name" value="ANK_REPEAT"/>
    <property type="match status" value="10"/>
</dbReference>
<dbReference type="InterPro" id="IPR002110">
    <property type="entry name" value="Ankyrin_rpt"/>
</dbReference>
<evidence type="ECO:0008006" key="8">
    <source>
        <dbReference type="Google" id="ProtNLM"/>
    </source>
</evidence>
<evidence type="ECO:0000259" key="5">
    <source>
        <dbReference type="Pfam" id="PF24883"/>
    </source>
</evidence>
<dbReference type="Pfam" id="PF00023">
    <property type="entry name" value="Ank"/>
    <property type="match status" value="1"/>
</dbReference>
<dbReference type="SUPFAM" id="SSF53167">
    <property type="entry name" value="Purine and uridine phosphorylases"/>
    <property type="match status" value="1"/>
</dbReference>
<feature type="compositionally biased region" description="Basic and acidic residues" evidence="3">
    <location>
        <begin position="1239"/>
        <end position="1253"/>
    </location>
</feature>
<feature type="domain" description="Nephrocystin 3-like N-terminal" evidence="5">
    <location>
        <begin position="403"/>
        <end position="568"/>
    </location>
</feature>
<feature type="region of interest" description="Disordered" evidence="3">
    <location>
        <begin position="1225"/>
        <end position="1266"/>
    </location>
</feature>
<dbReference type="Proteomes" id="UP001370758">
    <property type="component" value="Unassembled WGS sequence"/>
</dbReference>
<reference evidence="6 7" key="1">
    <citation type="submission" date="2023-08" db="EMBL/GenBank/DDBJ databases">
        <authorList>
            <person name="Palmer J.M."/>
        </authorList>
    </citation>
    <scope>NUCLEOTIDE SEQUENCE [LARGE SCALE GENOMIC DNA]</scope>
    <source>
        <strain evidence="6 7">TWF481</strain>
    </source>
</reference>
<feature type="repeat" description="ANK" evidence="2">
    <location>
        <begin position="963"/>
        <end position="995"/>
    </location>
</feature>
<name>A0AAV9WII8_9PEZI</name>
<feature type="repeat" description="ANK" evidence="2">
    <location>
        <begin position="927"/>
        <end position="959"/>
    </location>
</feature>
<dbReference type="Gene3D" id="3.40.50.300">
    <property type="entry name" value="P-loop containing nucleotide triphosphate hydrolases"/>
    <property type="match status" value="1"/>
</dbReference>
<dbReference type="InterPro" id="IPR027417">
    <property type="entry name" value="P-loop_NTPase"/>
</dbReference>
<dbReference type="SUPFAM" id="SSF48403">
    <property type="entry name" value="Ankyrin repeat"/>
    <property type="match status" value="1"/>
</dbReference>
<dbReference type="EMBL" id="JAVHJL010000003">
    <property type="protein sequence ID" value="KAK6507970.1"/>
    <property type="molecule type" value="Genomic_DNA"/>
</dbReference>
<keyword evidence="1" id="KW-0677">Repeat</keyword>
<dbReference type="GO" id="GO:0003824">
    <property type="term" value="F:catalytic activity"/>
    <property type="evidence" value="ECO:0007669"/>
    <property type="project" value="InterPro"/>
</dbReference>
<dbReference type="Pfam" id="PF24883">
    <property type="entry name" value="NPHP3_N"/>
    <property type="match status" value="1"/>
</dbReference>
<dbReference type="InterPro" id="IPR053137">
    <property type="entry name" value="NLR-like"/>
</dbReference>
<feature type="repeat" description="ANK" evidence="2">
    <location>
        <begin position="1200"/>
        <end position="1225"/>
    </location>
</feature>
<dbReference type="Gene3D" id="3.40.50.1580">
    <property type="entry name" value="Nucleoside phosphorylase domain"/>
    <property type="match status" value="1"/>
</dbReference>
<keyword evidence="2" id="KW-0040">ANK repeat</keyword>
<dbReference type="InterPro" id="IPR035994">
    <property type="entry name" value="Nucleoside_phosphorylase_sf"/>
</dbReference>
<accession>A0AAV9WII8</accession>
<dbReference type="InterPro" id="IPR036770">
    <property type="entry name" value="Ankyrin_rpt-contain_sf"/>
</dbReference>
<gene>
    <name evidence="6" type="ORF">TWF481_006390</name>
</gene>
<evidence type="ECO:0000256" key="1">
    <source>
        <dbReference type="ARBA" id="ARBA00022737"/>
    </source>
</evidence>
<proteinExistence type="predicted"/>
<dbReference type="PANTHER" id="PTHR46082">
    <property type="entry name" value="ATP/GTP-BINDING PROTEIN-RELATED"/>
    <property type="match status" value="1"/>
</dbReference>
<evidence type="ECO:0000259" key="4">
    <source>
        <dbReference type="Pfam" id="PF22939"/>
    </source>
</evidence>
<dbReference type="PANTHER" id="PTHR46082:SF11">
    <property type="entry name" value="AAA+ ATPASE DOMAIN-CONTAINING PROTEIN-RELATED"/>
    <property type="match status" value="1"/>
</dbReference>
<feature type="repeat" description="ANK" evidence="2">
    <location>
        <begin position="1039"/>
        <end position="1067"/>
    </location>
</feature>
<dbReference type="GO" id="GO:0009116">
    <property type="term" value="P:nucleoside metabolic process"/>
    <property type="evidence" value="ECO:0007669"/>
    <property type="project" value="InterPro"/>
</dbReference>
<comment type="caution">
    <text evidence="6">The sequence shown here is derived from an EMBL/GenBank/DDBJ whole genome shotgun (WGS) entry which is preliminary data.</text>
</comment>
<feature type="domain" description="GPI inositol-deacylase winged helix" evidence="4">
    <location>
        <begin position="694"/>
        <end position="790"/>
    </location>
</feature>
<feature type="repeat" description="ANK" evidence="2">
    <location>
        <begin position="892"/>
        <end position="924"/>
    </location>
</feature>
<protein>
    <recommendedName>
        <fullName evidence="8">NACHT domain-containing protein</fullName>
    </recommendedName>
</protein>
<dbReference type="InterPro" id="IPR056884">
    <property type="entry name" value="NPHP3-like_N"/>
</dbReference>
<feature type="repeat" description="ANK" evidence="2">
    <location>
        <begin position="998"/>
        <end position="1030"/>
    </location>
</feature>
<dbReference type="SUPFAM" id="SSF52540">
    <property type="entry name" value="P-loop containing nucleoside triphosphate hydrolases"/>
    <property type="match status" value="1"/>
</dbReference>